<protein>
    <submittedName>
        <fullName evidence="2">Uncharacterized protein</fullName>
    </submittedName>
</protein>
<organism evidence="2">
    <name type="scientific">uncultured Thermomicrobiales bacterium</name>
    <dbReference type="NCBI Taxonomy" id="1645740"/>
    <lineage>
        <taxon>Bacteria</taxon>
        <taxon>Pseudomonadati</taxon>
        <taxon>Thermomicrobiota</taxon>
        <taxon>Thermomicrobia</taxon>
        <taxon>Thermomicrobiales</taxon>
        <taxon>environmental samples</taxon>
    </lineage>
</organism>
<evidence type="ECO:0000256" key="1">
    <source>
        <dbReference type="SAM" id="Phobius"/>
    </source>
</evidence>
<keyword evidence="1" id="KW-0472">Membrane</keyword>
<evidence type="ECO:0000313" key="2">
    <source>
        <dbReference type="EMBL" id="CAA9552795.1"/>
    </source>
</evidence>
<feature type="transmembrane region" description="Helical" evidence="1">
    <location>
        <begin position="21"/>
        <end position="41"/>
    </location>
</feature>
<sequence length="170" mass="19237">MDGTLFDRLTASLGRRGSRRIAFGIAAGTMLAAGTAIPASARTFDRDCRRFRLAAGDDPDRRFNNLDDNLLVEVQRKGGRNWETVWDDTNDDNVNFRGEPFRIPPFDAKVGDKLRIQAFNLGGSCELDEIWLFCERGRRNDRGKRLTAGVGRDDSCAEGQFFEETYRIRP</sequence>
<gene>
    <name evidence="2" type="ORF">AVDCRST_MAG59-1898</name>
</gene>
<accession>A0A6J4UPA4</accession>
<keyword evidence="1" id="KW-1133">Transmembrane helix</keyword>
<name>A0A6J4UPA4_9BACT</name>
<proteinExistence type="predicted"/>
<dbReference type="AlphaFoldDB" id="A0A6J4UPA4"/>
<dbReference type="EMBL" id="CADCWF010000118">
    <property type="protein sequence ID" value="CAA9552795.1"/>
    <property type="molecule type" value="Genomic_DNA"/>
</dbReference>
<keyword evidence="1" id="KW-0812">Transmembrane</keyword>
<reference evidence="2" key="1">
    <citation type="submission" date="2020-02" db="EMBL/GenBank/DDBJ databases">
        <authorList>
            <person name="Meier V. D."/>
        </authorList>
    </citation>
    <scope>NUCLEOTIDE SEQUENCE</scope>
    <source>
        <strain evidence="2">AVDCRST_MAG59</strain>
    </source>
</reference>